<feature type="transmembrane region" description="Helical" evidence="2">
    <location>
        <begin position="21"/>
        <end position="41"/>
    </location>
</feature>
<keyword evidence="5" id="KW-1185">Reference proteome</keyword>
<evidence type="ECO:0000256" key="2">
    <source>
        <dbReference type="SAM" id="Phobius"/>
    </source>
</evidence>
<feature type="transmembrane region" description="Helical" evidence="2">
    <location>
        <begin position="175"/>
        <end position="199"/>
    </location>
</feature>
<gene>
    <name evidence="4" type="ORF">HGO97_017525</name>
</gene>
<keyword evidence="2" id="KW-1133">Transmembrane helix</keyword>
<dbReference type="InterPro" id="IPR020846">
    <property type="entry name" value="MFS_dom"/>
</dbReference>
<dbReference type="CDD" id="cd17489">
    <property type="entry name" value="MFS_YfcJ_like"/>
    <property type="match status" value="1"/>
</dbReference>
<dbReference type="Proteomes" id="UP000723714">
    <property type="component" value="Unassembled WGS sequence"/>
</dbReference>
<dbReference type="PANTHER" id="PTHR23531">
    <property type="entry name" value="QUINOLENE RESISTANCE PROTEIN NORA"/>
    <property type="match status" value="1"/>
</dbReference>
<proteinExistence type="predicted"/>
<evidence type="ECO:0000256" key="1">
    <source>
        <dbReference type="ARBA" id="ARBA00004651"/>
    </source>
</evidence>
<comment type="subcellular location">
    <subcellularLocation>
        <location evidence="1">Cell membrane</location>
        <topology evidence="1">Multi-pass membrane protein</topology>
    </subcellularLocation>
</comment>
<name>A0ABS6D7V5_9FIRM</name>
<reference evidence="4 5" key="1">
    <citation type="submission" date="2021-06" db="EMBL/GenBank/DDBJ databases">
        <title>Faecalicatena sp. nov. isolated from porcine feces.</title>
        <authorList>
            <person name="Oh B.S."/>
            <person name="Lee J.H."/>
        </authorList>
    </citation>
    <scope>NUCLEOTIDE SEQUENCE [LARGE SCALE GENOMIC DNA]</scope>
    <source>
        <strain evidence="4 5">AGMB00832</strain>
    </source>
</reference>
<dbReference type="EMBL" id="JABACJ020000020">
    <property type="protein sequence ID" value="MBU3877606.1"/>
    <property type="molecule type" value="Genomic_DNA"/>
</dbReference>
<feature type="transmembrane region" description="Helical" evidence="2">
    <location>
        <begin position="370"/>
        <end position="390"/>
    </location>
</feature>
<feature type="transmembrane region" description="Helical" evidence="2">
    <location>
        <begin position="220"/>
        <end position="244"/>
    </location>
</feature>
<dbReference type="Pfam" id="PF07690">
    <property type="entry name" value="MFS_1"/>
    <property type="match status" value="1"/>
</dbReference>
<feature type="transmembrane region" description="Helical" evidence="2">
    <location>
        <begin position="90"/>
        <end position="116"/>
    </location>
</feature>
<keyword evidence="2" id="KW-0472">Membrane</keyword>
<organism evidence="4 5">
    <name type="scientific">Faecalicatena faecalis</name>
    <dbReference type="NCBI Taxonomy" id="2726362"/>
    <lineage>
        <taxon>Bacteria</taxon>
        <taxon>Bacillati</taxon>
        <taxon>Bacillota</taxon>
        <taxon>Clostridia</taxon>
        <taxon>Lachnospirales</taxon>
        <taxon>Lachnospiraceae</taxon>
        <taxon>Faecalicatena</taxon>
    </lineage>
</organism>
<dbReference type="PANTHER" id="PTHR23531:SF1">
    <property type="entry name" value="QUINOLENE RESISTANCE PROTEIN NORA"/>
    <property type="match status" value="1"/>
</dbReference>
<feature type="domain" description="Major facilitator superfamily (MFS) profile" evidence="3">
    <location>
        <begin position="25"/>
        <end position="395"/>
    </location>
</feature>
<dbReference type="InterPro" id="IPR011701">
    <property type="entry name" value="MFS"/>
</dbReference>
<feature type="transmembrane region" description="Helical" evidence="2">
    <location>
        <begin position="250"/>
        <end position="267"/>
    </location>
</feature>
<feature type="transmembrane region" description="Helical" evidence="2">
    <location>
        <begin position="304"/>
        <end position="325"/>
    </location>
</feature>
<evidence type="ECO:0000259" key="3">
    <source>
        <dbReference type="PROSITE" id="PS50850"/>
    </source>
</evidence>
<dbReference type="InterPro" id="IPR052714">
    <property type="entry name" value="MFS_Exporter"/>
</dbReference>
<evidence type="ECO:0000313" key="4">
    <source>
        <dbReference type="EMBL" id="MBU3877606.1"/>
    </source>
</evidence>
<comment type="caution">
    <text evidence="4">The sequence shown here is derived from an EMBL/GenBank/DDBJ whole genome shotgun (WGS) entry which is preliminary data.</text>
</comment>
<accession>A0ABS6D7V5</accession>
<dbReference type="RefSeq" id="WP_216244230.1">
    <property type="nucleotide sequence ID" value="NZ_JABACJ020000020.1"/>
</dbReference>
<keyword evidence="2" id="KW-0812">Transmembrane</keyword>
<protein>
    <submittedName>
        <fullName evidence="4">MFS transporter</fullName>
    </submittedName>
</protein>
<sequence length="412" mass="44775">MRKMVVMMLAEQQDKEKKESIWNRVYTCVFLANAMLFLGMQMVNTLISLYAEYLGAAATLIGIVSSLFALTALIFKVISGPAIDAFNRKYILMGAIAVIAVSFFGFAISITMPMVIGFRLLQGVGQAFTATCCLALAADSLPPERFGVGIGTFTLAQAACQAIGPSIGLELSKILGYQITFAIAGVCTMCGVFVIMLIKTPYREKQKFQISIKNIFSKEAMLPAILLLFLQMAFININSFLVIFANQRDVAGIGLFYTVYAVSMLFAPRTVGKLADHYGAAKVLPPAMLMFAFAFWLISESSALWMFLIAAVVAAFGYGASQPAVQTLCMKCVPKERRGSASSTSYIGQDLGNLIGPVLAGSIAEQVGYVMMWRAMMLPIIAAFVCVIWFRGRINKIETAFIESNKKAADGK</sequence>
<dbReference type="PROSITE" id="PS50850">
    <property type="entry name" value="MFS"/>
    <property type="match status" value="1"/>
</dbReference>
<evidence type="ECO:0000313" key="5">
    <source>
        <dbReference type="Proteomes" id="UP000723714"/>
    </source>
</evidence>
<feature type="transmembrane region" description="Helical" evidence="2">
    <location>
        <begin position="53"/>
        <end position="78"/>
    </location>
</feature>